<dbReference type="EMBL" id="BK014750">
    <property type="protein sequence ID" value="DAD74010.1"/>
    <property type="molecule type" value="Genomic_DNA"/>
</dbReference>
<accession>A0A8S5LVT2</accession>
<sequence>MICLIKYKLCVCNYFFLIFRNYLRNNWLACPWF</sequence>
<reference evidence="1" key="1">
    <citation type="journal article" date="2021" name="Proc. Natl. Acad. Sci. U.S.A.">
        <title>A Catalog of Tens of Thousands of Viruses from Human Metagenomes Reveals Hidden Associations with Chronic Diseases.</title>
        <authorList>
            <person name="Tisza M.J."/>
            <person name="Buck C.B."/>
        </authorList>
    </citation>
    <scope>NUCLEOTIDE SEQUENCE</scope>
    <source>
        <strain evidence="1">CtkzC12</strain>
    </source>
</reference>
<organism evidence="1">
    <name type="scientific">Siphoviridae sp. ctkzC12</name>
    <dbReference type="NCBI Taxonomy" id="2826446"/>
    <lineage>
        <taxon>Viruses</taxon>
        <taxon>Duplodnaviria</taxon>
        <taxon>Heunggongvirae</taxon>
        <taxon>Uroviricota</taxon>
        <taxon>Caudoviricetes</taxon>
    </lineage>
</organism>
<name>A0A8S5LVT2_9CAUD</name>
<protein>
    <submittedName>
        <fullName evidence="1">Uncharacterized protein</fullName>
    </submittedName>
</protein>
<evidence type="ECO:0000313" key="1">
    <source>
        <dbReference type="EMBL" id="DAD74010.1"/>
    </source>
</evidence>
<proteinExistence type="predicted"/>